<reference evidence="3 4" key="1">
    <citation type="journal article" date="2011" name="Curr. Microbiol.">
        <title>Luteibacter jiangsuensis sp. nov.: a methamidophos-degrading bacterium isolated from a methamidophos-manufacturing factory.</title>
        <authorList>
            <person name="Wang L."/>
            <person name="Wang G.L."/>
            <person name="Li S.P."/>
            <person name="Jiang J.D."/>
        </authorList>
    </citation>
    <scope>NUCLEOTIDE SEQUENCE [LARGE SCALE GENOMIC DNA]</scope>
    <source>
        <strain evidence="3 4">CGMCC 1.10133</strain>
    </source>
</reference>
<dbReference type="SUPFAM" id="SSF82771">
    <property type="entry name" value="GIY-YIG endonuclease"/>
    <property type="match status" value="1"/>
</dbReference>
<dbReference type="Pfam" id="PF01541">
    <property type="entry name" value="GIY-YIG"/>
    <property type="match status" value="1"/>
</dbReference>
<dbReference type="RefSeq" id="WP_167129641.1">
    <property type="nucleotide sequence ID" value="NZ_JAAQQR010000012.1"/>
</dbReference>
<dbReference type="PANTHER" id="PTHR34477:SF5">
    <property type="entry name" value="BSL5627 PROTEIN"/>
    <property type="match status" value="1"/>
</dbReference>
<evidence type="ECO:0000259" key="2">
    <source>
        <dbReference type="PROSITE" id="PS50164"/>
    </source>
</evidence>
<dbReference type="CDD" id="cd10448">
    <property type="entry name" value="GIY-YIG_unchar_3"/>
    <property type="match status" value="1"/>
</dbReference>
<name>A0ABX0Q8Z2_9GAMM</name>
<dbReference type="PROSITE" id="PS50164">
    <property type="entry name" value="GIY_YIG"/>
    <property type="match status" value="1"/>
</dbReference>
<comment type="caution">
    <text evidence="3">The sequence shown here is derived from an EMBL/GenBank/DDBJ whole genome shotgun (WGS) entry which is preliminary data.</text>
</comment>
<keyword evidence="4" id="KW-1185">Reference proteome</keyword>
<feature type="domain" description="GIY-YIG" evidence="2">
    <location>
        <begin position="14"/>
        <end position="90"/>
    </location>
</feature>
<dbReference type="Gene3D" id="3.40.1440.10">
    <property type="entry name" value="GIY-YIG endonuclease"/>
    <property type="match status" value="1"/>
</dbReference>
<sequence length="107" mass="12463">MEPALFHGETRVERNPCVYMLASGRNGTLYIGVTSDLAKRIWQHKGKFVSGFSAEHAVDRLVWFETHVTMESAILREKALKKWKRAWKLELIEGENPFWEDLYPSLL</sequence>
<evidence type="ECO:0000313" key="4">
    <source>
        <dbReference type="Proteomes" id="UP001429601"/>
    </source>
</evidence>
<dbReference type="PANTHER" id="PTHR34477">
    <property type="entry name" value="UPF0213 PROTEIN YHBQ"/>
    <property type="match status" value="1"/>
</dbReference>
<comment type="similarity">
    <text evidence="1">Belongs to the UPF0213 family.</text>
</comment>
<accession>A0ABX0Q8Z2</accession>
<evidence type="ECO:0000256" key="1">
    <source>
        <dbReference type="ARBA" id="ARBA00007435"/>
    </source>
</evidence>
<protein>
    <submittedName>
        <fullName evidence="3">GIY-YIG nuclease family protein</fullName>
    </submittedName>
</protein>
<dbReference type="InterPro" id="IPR000305">
    <property type="entry name" value="GIY-YIG_endonuc"/>
</dbReference>
<dbReference type="EMBL" id="JAAQQR010000012">
    <property type="protein sequence ID" value="NID06930.1"/>
    <property type="molecule type" value="Genomic_DNA"/>
</dbReference>
<dbReference type="Proteomes" id="UP001429601">
    <property type="component" value="Unassembled WGS sequence"/>
</dbReference>
<gene>
    <name evidence="3" type="ORF">HBF26_18730</name>
</gene>
<dbReference type="InterPro" id="IPR035901">
    <property type="entry name" value="GIY-YIG_endonuc_sf"/>
</dbReference>
<dbReference type="InterPro" id="IPR050190">
    <property type="entry name" value="UPF0213_domain"/>
</dbReference>
<organism evidence="3 4">
    <name type="scientific">Luteibacter jiangsuensis</name>
    <dbReference type="NCBI Taxonomy" id="637577"/>
    <lineage>
        <taxon>Bacteria</taxon>
        <taxon>Pseudomonadati</taxon>
        <taxon>Pseudomonadota</taxon>
        <taxon>Gammaproteobacteria</taxon>
        <taxon>Lysobacterales</taxon>
        <taxon>Rhodanobacteraceae</taxon>
        <taxon>Luteibacter</taxon>
    </lineage>
</organism>
<evidence type="ECO:0000313" key="3">
    <source>
        <dbReference type="EMBL" id="NID06930.1"/>
    </source>
</evidence>
<proteinExistence type="inferred from homology"/>